<keyword evidence="4" id="KW-1185">Reference proteome</keyword>
<dbReference type="PANTHER" id="PTHR43646:SF3">
    <property type="entry name" value="SLR1566 PROTEIN"/>
    <property type="match status" value="1"/>
</dbReference>
<dbReference type="Proteomes" id="UP000315711">
    <property type="component" value="Unassembled WGS sequence"/>
</dbReference>
<feature type="transmembrane region" description="Helical" evidence="1">
    <location>
        <begin position="277"/>
        <end position="300"/>
    </location>
</feature>
<dbReference type="PANTHER" id="PTHR43646">
    <property type="entry name" value="GLYCOSYLTRANSFERASE"/>
    <property type="match status" value="1"/>
</dbReference>
<evidence type="ECO:0000259" key="2">
    <source>
        <dbReference type="Pfam" id="PF00535"/>
    </source>
</evidence>
<dbReference type="GO" id="GO:0016740">
    <property type="term" value="F:transferase activity"/>
    <property type="evidence" value="ECO:0007669"/>
    <property type="project" value="UniProtKB-KW"/>
</dbReference>
<feature type="transmembrane region" description="Helical" evidence="1">
    <location>
        <begin position="332"/>
        <end position="356"/>
    </location>
</feature>
<organism evidence="3 4">
    <name type="scientific">Halalkalibacter nanhaiisediminis</name>
    <dbReference type="NCBI Taxonomy" id="688079"/>
    <lineage>
        <taxon>Bacteria</taxon>
        <taxon>Bacillati</taxon>
        <taxon>Bacillota</taxon>
        <taxon>Bacilli</taxon>
        <taxon>Bacillales</taxon>
        <taxon>Bacillaceae</taxon>
        <taxon>Halalkalibacter</taxon>
    </lineage>
</organism>
<dbReference type="Gene3D" id="3.90.550.10">
    <property type="entry name" value="Spore Coat Polysaccharide Biosynthesis Protein SpsA, Chain A"/>
    <property type="match status" value="1"/>
</dbReference>
<evidence type="ECO:0000256" key="1">
    <source>
        <dbReference type="SAM" id="Phobius"/>
    </source>
</evidence>
<dbReference type="InterPro" id="IPR001173">
    <property type="entry name" value="Glyco_trans_2-like"/>
</dbReference>
<evidence type="ECO:0000313" key="3">
    <source>
        <dbReference type="EMBL" id="TWI57951.1"/>
    </source>
</evidence>
<reference evidence="3 4" key="1">
    <citation type="journal article" date="2015" name="Stand. Genomic Sci.">
        <title>Genomic Encyclopedia of Bacterial and Archaeal Type Strains, Phase III: the genomes of soil and plant-associated and newly described type strains.</title>
        <authorList>
            <person name="Whitman W.B."/>
            <person name="Woyke T."/>
            <person name="Klenk H.P."/>
            <person name="Zhou Y."/>
            <person name="Lilburn T.G."/>
            <person name="Beck B.J."/>
            <person name="De Vos P."/>
            <person name="Vandamme P."/>
            <person name="Eisen J.A."/>
            <person name="Garrity G."/>
            <person name="Hugenholtz P."/>
            <person name="Kyrpides N.C."/>
        </authorList>
    </citation>
    <scope>NUCLEOTIDE SEQUENCE [LARGE SCALE GENOMIC DNA]</scope>
    <source>
        <strain evidence="3 4">CGMCC 1.10116</strain>
    </source>
</reference>
<dbReference type="AlphaFoldDB" id="A0A562QMG7"/>
<keyword evidence="3" id="KW-0808">Transferase</keyword>
<keyword evidence="1" id="KW-0472">Membrane</keyword>
<keyword evidence="1" id="KW-0812">Transmembrane</keyword>
<evidence type="ECO:0000313" key="4">
    <source>
        <dbReference type="Proteomes" id="UP000315711"/>
    </source>
</evidence>
<dbReference type="EMBL" id="VLKZ01000003">
    <property type="protein sequence ID" value="TWI57951.1"/>
    <property type="molecule type" value="Genomic_DNA"/>
</dbReference>
<keyword evidence="1" id="KW-1133">Transmembrane helix</keyword>
<gene>
    <name evidence="3" type="ORF">IQ10_01281</name>
</gene>
<comment type="caution">
    <text evidence="3">The sequence shown here is derived from an EMBL/GenBank/DDBJ whole genome shotgun (WGS) entry which is preliminary data.</text>
</comment>
<dbReference type="CDD" id="cd06423">
    <property type="entry name" value="CESA_like"/>
    <property type="match status" value="1"/>
</dbReference>
<sequence length="369" mass="42134">MIIVALIILLSLLVIWTWINRLFMPRLPQPIRNLPHDKEVTILVPLRNEERNVVDLLTSLQALTYKNLSFVFLDDHSKDKTYSLLKHHSKKLKQVEIICGKPLPKGWVGKVHACHQLGQRATGDYFLFIDADIRLEPNTIEQALTLMNTEQVGLLSGFPRFPTTTWLSQLLVPMQHVVVLLHLPLFKANRTIEPAFTAAHGAFMLFTKETYEQVGGHKTVKSSLVEDVHITRAVKQIGKKACLANVTDSVTCQMYETNREVWKGFSKNIFPGLGRSIPLVVFLTIFYLAVFVAPLPLAMYGLVKGSILFIIPLLLTWLVRLIIDVFTRQDRFLWLLMPFAALALLATMYYSMYLGLKGKGFEWKGRRYT</sequence>
<proteinExistence type="predicted"/>
<protein>
    <submittedName>
        <fullName evidence="3">Cellulose synthase/poly-beta-1,6-N-acetylglucosamine synthase-like glycosyltransferase</fullName>
    </submittedName>
</protein>
<feature type="domain" description="Glycosyltransferase 2-like" evidence="2">
    <location>
        <begin position="41"/>
        <end position="214"/>
    </location>
</feature>
<dbReference type="InterPro" id="IPR029044">
    <property type="entry name" value="Nucleotide-diphossugar_trans"/>
</dbReference>
<accession>A0A562QMG7</accession>
<dbReference type="SUPFAM" id="SSF53448">
    <property type="entry name" value="Nucleotide-diphospho-sugar transferases"/>
    <property type="match status" value="1"/>
</dbReference>
<feature type="transmembrane region" description="Helical" evidence="1">
    <location>
        <begin position="307"/>
        <end position="326"/>
    </location>
</feature>
<dbReference type="Pfam" id="PF00535">
    <property type="entry name" value="Glycos_transf_2"/>
    <property type="match status" value="1"/>
</dbReference>
<name>A0A562QMG7_9BACI</name>
<dbReference type="RefSeq" id="WP_199757388.1">
    <property type="nucleotide sequence ID" value="NZ_VLKZ01000003.1"/>
</dbReference>